<dbReference type="EMBL" id="CAJVCH010476424">
    <property type="protein sequence ID" value="CAG7820371.1"/>
    <property type="molecule type" value="Genomic_DNA"/>
</dbReference>
<dbReference type="PANTHER" id="PTHR47331:SF1">
    <property type="entry name" value="GAG-LIKE PROTEIN"/>
    <property type="match status" value="1"/>
</dbReference>
<dbReference type="OrthoDB" id="8065733at2759"/>
<organism evidence="1 2">
    <name type="scientific">Allacma fusca</name>
    <dbReference type="NCBI Taxonomy" id="39272"/>
    <lineage>
        <taxon>Eukaryota</taxon>
        <taxon>Metazoa</taxon>
        <taxon>Ecdysozoa</taxon>
        <taxon>Arthropoda</taxon>
        <taxon>Hexapoda</taxon>
        <taxon>Collembola</taxon>
        <taxon>Symphypleona</taxon>
        <taxon>Sminthuridae</taxon>
        <taxon>Allacma</taxon>
    </lineage>
</organism>
<dbReference type="Pfam" id="PF13650">
    <property type="entry name" value="Asp_protease_2"/>
    <property type="match status" value="1"/>
</dbReference>
<evidence type="ECO:0000313" key="1">
    <source>
        <dbReference type="EMBL" id="CAG7820371.1"/>
    </source>
</evidence>
<name>A0A8J2KV58_9HEXA</name>
<keyword evidence="2" id="KW-1185">Reference proteome</keyword>
<reference evidence="1" key="1">
    <citation type="submission" date="2021-06" db="EMBL/GenBank/DDBJ databases">
        <authorList>
            <person name="Hodson N. C."/>
            <person name="Mongue J. A."/>
            <person name="Jaron S. K."/>
        </authorList>
    </citation>
    <scope>NUCLEOTIDE SEQUENCE</scope>
</reference>
<feature type="non-terminal residue" evidence="1">
    <location>
        <position position="1"/>
    </location>
</feature>
<accession>A0A8J2KV58</accession>
<evidence type="ECO:0008006" key="3">
    <source>
        <dbReference type="Google" id="ProtNLM"/>
    </source>
</evidence>
<proteinExistence type="predicted"/>
<dbReference type="CDD" id="cd00303">
    <property type="entry name" value="retropepsin_like"/>
    <property type="match status" value="1"/>
</dbReference>
<sequence>PEKDRKTLAEKSKLCTNCLRPGHYWKKCTSQGLCRVCKQKHHSTLHAAFIKPDKPTTTVNLTKCESHPQGIIKPTAIVQVFNANGEGIPCRVLIDNCADDSFISDALVKKLGLAREKLNDPQPVSALEGKLITTANEVVQLDLMSINQPLSQIKLTALVIRKVGGLYPKKRVDPAKWNHLPKQGLADPNYYLPDKVDMLLSTAIHYKIIRPGLKRADDNYPVAQESLLGWLIGGGSTEGKLISSLCNLTDSATLETQLQRFWKIEECSDEISKLTPNEIKCEAIYSETTTTLPDGT</sequence>
<feature type="non-terminal residue" evidence="1">
    <location>
        <position position="296"/>
    </location>
</feature>
<evidence type="ECO:0000313" key="2">
    <source>
        <dbReference type="Proteomes" id="UP000708208"/>
    </source>
</evidence>
<dbReference type="AlphaFoldDB" id="A0A8J2KV58"/>
<dbReference type="PANTHER" id="PTHR47331">
    <property type="entry name" value="PHD-TYPE DOMAIN-CONTAINING PROTEIN"/>
    <property type="match status" value="1"/>
</dbReference>
<protein>
    <recommendedName>
        <fullName evidence="3">Peptidase aspartic putative domain-containing protein</fullName>
    </recommendedName>
</protein>
<dbReference type="Proteomes" id="UP000708208">
    <property type="component" value="Unassembled WGS sequence"/>
</dbReference>
<gene>
    <name evidence="1" type="ORF">AFUS01_LOCUS30763</name>
</gene>
<comment type="caution">
    <text evidence="1">The sequence shown here is derived from an EMBL/GenBank/DDBJ whole genome shotgun (WGS) entry which is preliminary data.</text>
</comment>